<reference evidence="1" key="1">
    <citation type="submission" date="2021-02" db="EMBL/GenBank/DDBJ databases">
        <authorList>
            <consortium name="DOE Joint Genome Institute"/>
            <person name="Ahrendt S."/>
            <person name="Looney B.P."/>
            <person name="Miyauchi S."/>
            <person name="Morin E."/>
            <person name="Drula E."/>
            <person name="Courty P.E."/>
            <person name="Chicoki N."/>
            <person name="Fauchery L."/>
            <person name="Kohler A."/>
            <person name="Kuo A."/>
            <person name="Labutti K."/>
            <person name="Pangilinan J."/>
            <person name="Lipzen A."/>
            <person name="Riley R."/>
            <person name="Andreopoulos W."/>
            <person name="He G."/>
            <person name="Johnson J."/>
            <person name="Barry K.W."/>
            <person name="Grigoriev I.V."/>
            <person name="Nagy L."/>
            <person name="Hibbett D."/>
            <person name="Henrissat B."/>
            <person name="Matheny P.B."/>
            <person name="Labbe J."/>
            <person name="Martin F."/>
        </authorList>
    </citation>
    <scope>NUCLEOTIDE SEQUENCE</scope>
    <source>
        <strain evidence="1">FP105234-sp</strain>
    </source>
</reference>
<protein>
    <submittedName>
        <fullName evidence="1">Uncharacterized protein</fullName>
    </submittedName>
</protein>
<proteinExistence type="predicted"/>
<dbReference type="EMBL" id="MU275869">
    <property type="protein sequence ID" value="KAI0049775.1"/>
    <property type="molecule type" value="Genomic_DNA"/>
</dbReference>
<accession>A0ACB8S0A2</accession>
<evidence type="ECO:0000313" key="1">
    <source>
        <dbReference type="EMBL" id="KAI0049775.1"/>
    </source>
</evidence>
<reference evidence="1" key="2">
    <citation type="journal article" date="2022" name="New Phytol.">
        <title>Evolutionary transition to the ectomycorrhizal habit in the genomes of a hyperdiverse lineage of mushroom-forming fungi.</title>
        <authorList>
            <person name="Looney B."/>
            <person name="Miyauchi S."/>
            <person name="Morin E."/>
            <person name="Drula E."/>
            <person name="Courty P.E."/>
            <person name="Kohler A."/>
            <person name="Kuo A."/>
            <person name="LaButti K."/>
            <person name="Pangilinan J."/>
            <person name="Lipzen A."/>
            <person name="Riley R."/>
            <person name="Andreopoulos W."/>
            <person name="He G."/>
            <person name="Johnson J."/>
            <person name="Nolan M."/>
            <person name="Tritt A."/>
            <person name="Barry K.W."/>
            <person name="Grigoriev I.V."/>
            <person name="Nagy L.G."/>
            <person name="Hibbett D."/>
            <person name="Henrissat B."/>
            <person name="Matheny P.B."/>
            <person name="Labbe J."/>
            <person name="Martin F.M."/>
        </authorList>
    </citation>
    <scope>NUCLEOTIDE SEQUENCE</scope>
    <source>
        <strain evidence="1">FP105234-sp</strain>
    </source>
</reference>
<name>A0ACB8S0A2_9AGAM</name>
<gene>
    <name evidence="1" type="ORF">FA95DRAFT_797121</name>
</gene>
<sequence>MDPDWTSRQATLPHDPKSHKSFELLPRAEAGYNVSSKESDEPSGPKLTGFRILNIILVAAFGLSKAVLTYQGKSAAPTMLELVLGVILGTGLYWIGLYESVRPYKWPWLLHDDYSVHALTIARFTVVCLRATFIHTGIFVAVFRTFFALVPILVEPLSTDQSALSWIKFALYFLFMVSGAYLGFWIYDTVSRKLTGRAKALVQRAWRFITRPFRLAPGGNGAEWKDTDHYATLFSFLPTMVILLFFILSLAPEQTNSRHDESATSTIV</sequence>
<organism evidence="1 2">
    <name type="scientific">Auriscalpium vulgare</name>
    <dbReference type="NCBI Taxonomy" id="40419"/>
    <lineage>
        <taxon>Eukaryota</taxon>
        <taxon>Fungi</taxon>
        <taxon>Dikarya</taxon>
        <taxon>Basidiomycota</taxon>
        <taxon>Agaricomycotina</taxon>
        <taxon>Agaricomycetes</taxon>
        <taxon>Russulales</taxon>
        <taxon>Auriscalpiaceae</taxon>
        <taxon>Auriscalpium</taxon>
    </lineage>
</organism>
<evidence type="ECO:0000313" key="2">
    <source>
        <dbReference type="Proteomes" id="UP000814033"/>
    </source>
</evidence>
<comment type="caution">
    <text evidence="1">The sequence shown here is derived from an EMBL/GenBank/DDBJ whole genome shotgun (WGS) entry which is preliminary data.</text>
</comment>
<dbReference type="Proteomes" id="UP000814033">
    <property type="component" value="Unassembled WGS sequence"/>
</dbReference>
<keyword evidence="2" id="KW-1185">Reference proteome</keyword>